<evidence type="ECO:0000313" key="1">
    <source>
        <dbReference type="EMBL" id="GBF09961.1"/>
    </source>
</evidence>
<evidence type="ECO:0000313" key="2">
    <source>
        <dbReference type="Proteomes" id="UP000291213"/>
    </source>
</evidence>
<organism evidence="1 2">
    <name type="scientific">Aeropyrum pernix</name>
    <dbReference type="NCBI Taxonomy" id="56636"/>
    <lineage>
        <taxon>Archaea</taxon>
        <taxon>Thermoproteota</taxon>
        <taxon>Thermoprotei</taxon>
        <taxon>Desulfurococcales</taxon>
        <taxon>Desulfurococcaceae</taxon>
        <taxon>Aeropyrum</taxon>
    </lineage>
</organism>
<protein>
    <submittedName>
        <fullName evidence="1">Uncharacterized protein</fullName>
    </submittedName>
</protein>
<sequence length="92" mass="10183">MSTGASISPILPPNKYNPDVYKDLLAVAGALAEAGVEVVYGESLHKRGDNVMRLSSLLGEGLNLRGWDRYAEKLFYRAIGEYGLRGVWIPEW</sequence>
<comment type="caution">
    <text evidence="1">The sequence shown here is derived from an EMBL/GenBank/DDBJ whole genome shotgun (WGS) entry which is preliminary data.</text>
</comment>
<dbReference type="AlphaFoldDB" id="A0A401HBZ7"/>
<name>A0A401HBZ7_AERPX</name>
<gene>
    <name evidence="1" type="ORF">apy_16860</name>
</gene>
<dbReference type="EMBL" id="BDMD01000141">
    <property type="protein sequence ID" value="GBF09961.1"/>
    <property type="molecule type" value="Genomic_DNA"/>
</dbReference>
<proteinExistence type="predicted"/>
<dbReference type="RefSeq" id="WP_131160854.1">
    <property type="nucleotide sequence ID" value="NZ_BDMD01000141.1"/>
</dbReference>
<dbReference type="Proteomes" id="UP000291213">
    <property type="component" value="Unassembled WGS sequence"/>
</dbReference>
<reference evidence="1 2" key="1">
    <citation type="submission" date="2017-02" db="EMBL/GenBank/DDBJ databases">
        <title>isolation and characterization of a novel temperate virus Aeropyrum globular virus 1 infecting hyperthermophilic archaeon Aeropyrum.</title>
        <authorList>
            <person name="Yumiya M."/>
            <person name="Yoshida T."/>
            <person name="Sako Y."/>
        </authorList>
    </citation>
    <scope>NUCLEOTIDE SEQUENCE [LARGE SCALE GENOMIC DNA]</scope>
    <source>
        <strain evidence="1 2">YK1-12-2013</strain>
    </source>
</reference>
<accession>A0A401HBZ7</accession>